<feature type="chain" id="PRO_5045373605" evidence="2">
    <location>
        <begin position="22"/>
        <end position="263"/>
    </location>
</feature>
<evidence type="ECO:0000256" key="2">
    <source>
        <dbReference type="SAM" id="SignalP"/>
    </source>
</evidence>
<feature type="domain" description="Ionotropic glutamate receptor C-terminal" evidence="4">
    <location>
        <begin position="33"/>
        <end position="252"/>
    </location>
</feature>
<dbReference type="InterPro" id="IPR001638">
    <property type="entry name" value="Solute-binding_3/MltF_N"/>
</dbReference>
<evidence type="ECO:0000313" key="6">
    <source>
        <dbReference type="Proteomes" id="UP001224516"/>
    </source>
</evidence>
<dbReference type="RefSeq" id="WP_307913604.1">
    <property type="nucleotide sequence ID" value="NZ_JAVFJF020000015.1"/>
</dbReference>
<accession>A0ABU8V193</accession>
<evidence type="ECO:0000259" key="3">
    <source>
        <dbReference type="SMART" id="SM00062"/>
    </source>
</evidence>
<evidence type="ECO:0000259" key="4">
    <source>
        <dbReference type="SMART" id="SM00079"/>
    </source>
</evidence>
<dbReference type="Gene3D" id="3.40.190.10">
    <property type="entry name" value="Periplasmic binding protein-like II"/>
    <property type="match status" value="2"/>
</dbReference>
<dbReference type="SUPFAM" id="SSF53850">
    <property type="entry name" value="Periplasmic binding protein-like II"/>
    <property type="match status" value="1"/>
</dbReference>
<keyword evidence="1 2" id="KW-0732">Signal</keyword>
<protein>
    <submittedName>
        <fullName evidence="5">Transporter substrate-binding domain-containing protein</fullName>
    </submittedName>
</protein>
<evidence type="ECO:0000313" key="5">
    <source>
        <dbReference type="EMBL" id="MEJ8674930.1"/>
    </source>
</evidence>
<dbReference type="Proteomes" id="UP001224516">
    <property type="component" value="Unassembled WGS sequence"/>
</dbReference>
<dbReference type="SMART" id="SM00062">
    <property type="entry name" value="PBPb"/>
    <property type="match status" value="1"/>
</dbReference>
<dbReference type="SMART" id="SM00079">
    <property type="entry name" value="PBPe"/>
    <property type="match status" value="1"/>
</dbReference>
<reference evidence="5 6" key="1">
    <citation type="submission" date="2023-12" db="EMBL/GenBank/DDBJ databases">
        <title>Evaluation and characterization of a potential secondary metabolite violacein from indigenous Chromobacterium amazonense SAM215.</title>
        <authorList>
            <person name="Tarafdar M.R."/>
            <person name="Abedin S.M."/>
            <person name="Atiqua A."/>
            <person name="Saha A."/>
            <person name="Khan S.N."/>
        </authorList>
    </citation>
    <scope>NUCLEOTIDE SEQUENCE [LARGE SCALE GENOMIC DNA]</scope>
    <source>
        <strain evidence="5 6">SAM215</strain>
    </source>
</reference>
<feature type="signal peptide" evidence="2">
    <location>
        <begin position="1"/>
        <end position="21"/>
    </location>
</feature>
<comment type="caution">
    <text evidence="5">The sequence shown here is derived from an EMBL/GenBank/DDBJ whole genome shotgun (WGS) entry which is preliminary data.</text>
</comment>
<name>A0ABU8V193_9NEIS</name>
<gene>
    <name evidence="5" type="ORF">QCL97_009355</name>
</gene>
<dbReference type="PANTHER" id="PTHR35936">
    <property type="entry name" value="MEMBRANE-BOUND LYTIC MUREIN TRANSGLYCOSYLASE F"/>
    <property type="match status" value="1"/>
</dbReference>
<dbReference type="PANTHER" id="PTHR35936:SF35">
    <property type="entry name" value="L-CYSTINE-BINDING PROTEIN TCYJ"/>
    <property type="match status" value="1"/>
</dbReference>
<dbReference type="Pfam" id="PF00497">
    <property type="entry name" value="SBP_bac_3"/>
    <property type="match status" value="1"/>
</dbReference>
<evidence type="ECO:0000256" key="1">
    <source>
        <dbReference type="ARBA" id="ARBA00022729"/>
    </source>
</evidence>
<keyword evidence="6" id="KW-1185">Reference proteome</keyword>
<sequence length="263" mass="28214">MNIRLPVAALLVLLAMPAAMAADLLDAVKQRGTLKIALEGTYPPFNFKDAKQQLTGFDVEIASEIARRMQVKPEFATAEWSGLLAGLQSGKFDIVVNQVGLTPQRKAVFDFSQPYTYSSAQLIVRKNETRAFKSLADLNGKRLGVGQGSNYADMAKAVAGVQVKTYPGAPEYLQDLATGRLDAALNDSLLIPFAIKQARLPLKAGAPVGEVATMAIPFAKGNPQFKAAIDQALSGMKADGTFKKISLKWFGIDVSKAPTLAKQ</sequence>
<organism evidence="5 6">
    <name type="scientific">Chromobacterium amazonense</name>
    <dbReference type="NCBI Taxonomy" id="1382803"/>
    <lineage>
        <taxon>Bacteria</taxon>
        <taxon>Pseudomonadati</taxon>
        <taxon>Pseudomonadota</taxon>
        <taxon>Betaproteobacteria</taxon>
        <taxon>Neisseriales</taxon>
        <taxon>Chromobacteriaceae</taxon>
        <taxon>Chromobacterium</taxon>
    </lineage>
</organism>
<feature type="domain" description="Solute-binding protein family 3/N-terminal" evidence="3">
    <location>
        <begin position="33"/>
        <end position="253"/>
    </location>
</feature>
<dbReference type="EMBL" id="JAVFJF020000015">
    <property type="protein sequence ID" value="MEJ8674930.1"/>
    <property type="molecule type" value="Genomic_DNA"/>
</dbReference>
<dbReference type="InterPro" id="IPR001320">
    <property type="entry name" value="Iontro_rcpt_C"/>
</dbReference>
<proteinExistence type="predicted"/>